<evidence type="ECO:0008006" key="4">
    <source>
        <dbReference type="Google" id="ProtNLM"/>
    </source>
</evidence>
<protein>
    <recommendedName>
        <fullName evidence="4">F-box domain-containing protein</fullName>
    </recommendedName>
</protein>
<dbReference type="Gene3D" id="3.80.10.10">
    <property type="entry name" value="Ribonuclease Inhibitor"/>
    <property type="match status" value="1"/>
</dbReference>
<gene>
    <name evidence="2" type="ORF">BGZ97_008284</name>
</gene>
<dbReference type="Proteomes" id="UP000823405">
    <property type="component" value="Unassembled WGS sequence"/>
</dbReference>
<keyword evidence="3" id="KW-1185">Reference proteome</keyword>
<dbReference type="SUPFAM" id="SSF52047">
    <property type="entry name" value="RNI-like"/>
    <property type="match status" value="1"/>
</dbReference>
<sequence length="468" mass="52776">MSTHPLELPEILTHIGFFLPPWEKSPPNFCSVVFNPKTLLSCLLVNKLWHRTLLPVLWHTYDSSASRCVPTKVVTQNSCYFRALYWSGGWRRGPFHCQHLTTLIIQGPHWRKHQSGELSLQEDIHRQLVRSNPDLRTLAWCGPTPRTTLTTDDFLQLKNLRHLRLSQWDATGGKLERILRVVAESLETLELESVLSDQILPGEHRGQRNNNSEEVIMDDVSTSHPHDGTPLVLPLVTKVSRLYGLKSGRDLQEVAFLCPNMKHLSLYIDCASSPSLKEGIECLRAQCPKIRDLFLKHYALQDTLLVDIIQNCSLSGLTSLDFSGRTVTDDIILAIMTQAKTLESLKISTNPAHLSGENALLMLTGLTKLRNLQLCLGIIVTSQEDVETWCNVPWARGLETLFLRFTTHRVDDVGDEYGIWMNSQVDDYDSDSSDINDNISDKGDDGNDDQDGGVGRLLHRGEEAVLDK</sequence>
<accession>A0A9P6UER5</accession>
<feature type="compositionally biased region" description="Basic and acidic residues" evidence="1">
    <location>
        <begin position="459"/>
        <end position="468"/>
    </location>
</feature>
<dbReference type="InterPro" id="IPR032675">
    <property type="entry name" value="LRR_dom_sf"/>
</dbReference>
<organism evidence="2 3">
    <name type="scientific">Linnemannia gamsii</name>
    <dbReference type="NCBI Taxonomy" id="64522"/>
    <lineage>
        <taxon>Eukaryota</taxon>
        <taxon>Fungi</taxon>
        <taxon>Fungi incertae sedis</taxon>
        <taxon>Mucoromycota</taxon>
        <taxon>Mortierellomycotina</taxon>
        <taxon>Mortierellomycetes</taxon>
        <taxon>Mortierellales</taxon>
        <taxon>Mortierellaceae</taxon>
        <taxon>Linnemannia</taxon>
    </lineage>
</organism>
<evidence type="ECO:0000256" key="1">
    <source>
        <dbReference type="SAM" id="MobiDB-lite"/>
    </source>
</evidence>
<dbReference type="AlphaFoldDB" id="A0A9P6UER5"/>
<reference evidence="2" key="1">
    <citation type="journal article" date="2020" name="Fungal Divers.">
        <title>Resolving the Mortierellaceae phylogeny through synthesis of multi-gene phylogenetics and phylogenomics.</title>
        <authorList>
            <person name="Vandepol N."/>
            <person name="Liber J."/>
            <person name="Desiro A."/>
            <person name="Na H."/>
            <person name="Kennedy M."/>
            <person name="Barry K."/>
            <person name="Grigoriev I.V."/>
            <person name="Miller A.N."/>
            <person name="O'Donnell K."/>
            <person name="Stajich J.E."/>
            <person name="Bonito G."/>
        </authorList>
    </citation>
    <scope>NUCLEOTIDE SEQUENCE</scope>
    <source>
        <strain evidence="2">NVP60</strain>
    </source>
</reference>
<dbReference type="PANTHER" id="PTHR13318">
    <property type="entry name" value="PARTNER OF PAIRED, ISOFORM B-RELATED"/>
    <property type="match status" value="1"/>
</dbReference>
<feature type="non-terminal residue" evidence="2">
    <location>
        <position position="468"/>
    </location>
</feature>
<dbReference type="GO" id="GO:0019005">
    <property type="term" value="C:SCF ubiquitin ligase complex"/>
    <property type="evidence" value="ECO:0007669"/>
    <property type="project" value="TreeGrafter"/>
</dbReference>
<dbReference type="GO" id="GO:0031146">
    <property type="term" value="P:SCF-dependent proteasomal ubiquitin-dependent protein catabolic process"/>
    <property type="evidence" value="ECO:0007669"/>
    <property type="project" value="TreeGrafter"/>
</dbReference>
<feature type="region of interest" description="Disordered" evidence="1">
    <location>
        <begin position="429"/>
        <end position="468"/>
    </location>
</feature>
<comment type="caution">
    <text evidence="2">The sequence shown here is derived from an EMBL/GenBank/DDBJ whole genome shotgun (WGS) entry which is preliminary data.</text>
</comment>
<evidence type="ECO:0000313" key="2">
    <source>
        <dbReference type="EMBL" id="KAG0284162.1"/>
    </source>
</evidence>
<proteinExistence type="predicted"/>
<evidence type="ECO:0000313" key="3">
    <source>
        <dbReference type="Proteomes" id="UP000823405"/>
    </source>
</evidence>
<name>A0A9P6UER5_9FUNG</name>
<dbReference type="OrthoDB" id="2335084at2759"/>
<dbReference type="EMBL" id="JAAAIN010003756">
    <property type="protein sequence ID" value="KAG0284162.1"/>
    <property type="molecule type" value="Genomic_DNA"/>
</dbReference>